<evidence type="ECO:0008006" key="4">
    <source>
        <dbReference type="Google" id="ProtNLM"/>
    </source>
</evidence>
<organism evidence="2 3">
    <name type="scientific">Microvirgula aerodenitrificans</name>
    <dbReference type="NCBI Taxonomy" id="57480"/>
    <lineage>
        <taxon>Bacteria</taxon>
        <taxon>Pseudomonadati</taxon>
        <taxon>Pseudomonadota</taxon>
        <taxon>Betaproteobacteria</taxon>
        <taxon>Neisseriales</taxon>
        <taxon>Aquaspirillaceae</taxon>
        <taxon>Microvirgula</taxon>
    </lineage>
</organism>
<proteinExistence type="predicted"/>
<feature type="chain" id="PRO_5015626886" description="DUF4148 domain-containing protein" evidence="1">
    <location>
        <begin position="21"/>
        <end position="71"/>
    </location>
</feature>
<dbReference type="RefSeq" id="WP_028498639.1">
    <property type="nucleotide sequence ID" value="NZ_CP028519.1"/>
</dbReference>
<gene>
    <name evidence="2" type="ORF">DAI18_06080</name>
</gene>
<sequence>MKKIILPLISLSLLAGAAFAGGEGMNNLQRMRMEKEQATQAAPAKSAEQIQAANDYAEKVIKANPHDYQRH</sequence>
<keyword evidence="1" id="KW-0732">Signal</keyword>
<accession>A0A2S0P8D4</accession>
<evidence type="ECO:0000313" key="2">
    <source>
        <dbReference type="EMBL" id="AVY93660.1"/>
    </source>
</evidence>
<keyword evidence="3" id="KW-1185">Reference proteome</keyword>
<dbReference type="AlphaFoldDB" id="A0A2S0P8D4"/>
<name>A0A2S0P8D4_9NEIS</name>
<protein>
    <recommendedName>
        <fullName evidence="4">DUF4148 domain-containing protein</fullName>
    </recommendedName>
</protein>
<evidence type="ECO:0000313" key="3">
    <source>
        <dbReference type="Proteomes" id="UP000244173"/>
    </source>
</evidence>
<dbReference type="Proteomes" id="UP000244173">
    <property type="component" value="Chromosome"/>
</dbReference>
<dbReference type="KEGG" id="maer:DAI18_06080"/>
<feature type="signal peptide" evidence="1">
    <location>
        <begin position="1"/>
        <end position="20"/>
    </location>
</feature>
<evidence type="ECO:0000256" key="1">
    <source>
        <dbReference type="SAM" id="SignalP"/>
    </source>
</evidence>
<dbReference type="EMBL" id="CP028519">
    <property type="protein sequence ID" value="AVY93660.1"/>
    <property type="molecule type" value="Genomic_DNA"/>
</dbReference>
<reference evidence="2 3" key="1">
    <citation type="submission" date="2018-04" db="EMBL/GenBank/DDBJ databases">
        <title>Denitrifier Microvirgula.</title>
        <authorList>
            <person name="Anderson E."/>
            <person name="Jang J."/>
            <person name="Ishii S."/>
        </authorList>
    </citation>
    <scope>NUCLEOTIDE SEQUENCE [LARGE SCALE GENOMIC DNA]</scope>
    <source>
        <strain evidence="2 3">BE2.4</strain>
    </source>
</reference>